<dbReference type="PROSITE" id="PS51257">
    <property type="entry name" value="PROKAR_LIPOPROTEIN"/>
    <property type="match status" value="1"/>
</dbReference>
<dbReference type="EMBL" id="CADCVF010000065">
    <property type="protein sequence ID" value="CAA9463911.1"/>
    <property type="molecule type" value="Genomic_DNA"/>
</dbReference>
<name>A0A6J4RAT5_9ACTN</name>
<gene>
    <name evidence="2" type="ORF">AVDCRST_MAG58-3094</name>
</gene>
<feature type="chain" id="PRO_5026984138" description="Lipoprotein" evidence="1">
    <location>
        <begin position="22"/>
        <end position="301"/>
    </location>
</feature>
<evidence type="ECO:0000256" key="1">
    <source>
        <dbReference type="SAM" id="SignalP"/>
    </source>
</evidence>
<protein>
    <recommendedName>
        <fullName evidence="3">Lipoprotein</fullName>
    </recommendedName>
</protein>
<evidence type="ECO:0000313" key="2">
    <source>
        <dbReference type="EMBL" id="CAA9463911.1"/>
    </source>
</evidence>
<keyword evidence="1" id="KW-0732">Signal</keyword>
<organism evidence="2">
    <name type="scientific">uncultured Rubrobacteraceae bacterium</name>
    <dbReference type="NCBI Taxonomy" id="349277"/>
    <lineage>
        <taxon>Bacteria</taxon>
        <taxon>Bacillati</taxon>
        <taxon>Actinomycetota</taxon>
        <taxon>Rubrobacteria</taxon>
        <taxon>Rubrobacterales</taxon>
        <taxon>Rubrobacteraceae</taxon>
        <taxon>environmental samples</taxon>
    </lineage>
</organism>
<feature type="signal peptide" evidence="1">
    <location>
        <begin position="1"/>
        <end position="21"/>
    </location>
</feature>
<proteinExistence type="predicted"/>
<sequence>MRNLHFAAAFSSLLVVLSAVACTGARSGSGTDEASDQNHSGHLSTVSAKDFDRTNFDNSTRVDNLWFPLEPGAHSVFEGSAIDDGERITRRVVTTVTDLTKEINGVNSILVWERDYNEGELVESELGFFAQDKDGNVWHMGEYPEEYEEGEFDKAPGWLAGSKGATAGIAMRAEPRPGTPGYAQGYAPPPINWIDRGRVYKVGQKTCVPVDCYEDVLVIEEFERNKPGAYQLKYYAPGVGDIRVGWRGPEEEEKEGLDLVKDERLGPEALGKARADALKLEKRAYEIKDYYGKTQPAKPTL</sequence>
<accession>A0A6J4RAT5</accession>
<dbReference type="AlphaFoldDB" id="A0A6J4RAT5"/>
<evidence type="ECO:0008006" key="3">
    <source>
        <dbReference type="Google" id="ProtNLM"/>
    </source>
</evidence>
<reference evidence="2" key="1">
    <citation type="submission" date="2020-02" db="EMBL/GenBank/DDBJ databases">
        <authorList>
            <person name="Meier V. D."/>
        </authorList>
    </citation>
    <scope>NUCLEOTIDE SEQUENCE</scope>
    <source>
        <strain evidence="2">AVDCRST_MAG58</strain>
    </source>
</reference>